<dbReference type="HOGENOM" id="CLU_2707342_0_0_1"/>
<accession>N6TQ43</accession>
<reference evidence="1" key="1">
    <citation type="journal article" date="2013" name="Genome Biol.">
        <title>Draft genome of the mountain pine beetle, Dendroctonus ponderosae Hopkins, a major forest pest.</title>
        <authorList>
            <person name="Keeling C.I."/>
            <person name="Yuen M.M."/>
            <person name="Liao N.Y."/>
            <person name="Docking T.R."/>
            <person name="Chan S.K."/>
            <person name="Taylor G.A."/>
            <person name="Palmquist D.L."/>
            <person name="Jackman S.D."/>
            <person name="Nguyen A."/>
            <person name="Li M."/>
            <person name="Henderson H."/>
            <person name="Janes J.K."/>
            <person name="Zhao Y."/>
            <person name="Pandoh P."/>
            <person name="Moore R."/>
            <person name="Sperling F.A."/>
            <person name="Huber D.P."/>
            <person name="Birol I."/>
            <person name="Jones S.J."/>
            <person name="Bohlmann J."/>
        </authorList>
    </citation>
    <scope>NUCLEOTIDE SEQUENCE</scope>
</reference>
<sequence length="73" mass="7953">MGHNCHPKPPVKGYAGADPAFESGGAYFNKYLKWNISVDVIVLDASHLDFEAALLKPVNQKTPPGSALKVMYH</sequence>
<protein>
    <submittedName>
        <fullName evidence="1">Uncharacterized protein</fullName>
    </submittedName>
</protein>
<dbReference type="EMBL" id="KB741273">
    <property type="protein sequence ID" value="ENN71370.1"/>
    <property type="molecule type" value="Genomic_DNA"/>
</dbReference>
<name>N6TQ43_DENPD</name>
<dbReference type="AlphaFoldDB" id="N6TQ43"/>
<evidence type="ECO:0000313" key="1">
    <source>
        <dbReference type="EMBL" id="ENN71370.1"/>
    </source>
</evidence>
<organism evidence="1">
    <name type="scientific">Dendroctonus ponderosae</name>
    <name type="common">Mountain pine beetle</name>
    <dbReference type="NCBI Taxonomy" id="77166"/>
    <lineage>
        <taxon>Eukaryota</taxon>
        <taxon>Metazoa</taxon>
        <taxon>Ecdysozoa</taxon>
        <taxon>Arthropoda</taxon>
        <taxon>Hexapoda</taxon>
        <taxon>Insecta</taxon>
        <taxon>Pterygota</taxon>
        <taxon>Neoptera</taxon>
        <taxon>Endopterygota</taxon>
        <taxon>Coleoptera</taxon>
        <taxon>Polyphaga</taxon>
        <taxon>Cucujiformia</taxon>
        <taxon>Curculionidae</taxon>
        <taxon>Scolytinae</taxon>
        <taxon>Dendroctonus</taxon>
    </lineage>
</organism>
<feature type="non-terminal residue" evidence="1">
    <location>
        <position position="1"/>
    </location>
</feature>
<proteinExistence type="predicted"/>
<gene>
    <name evidence="1" type="ORF">YQE_11943</name>
</gene>